<evidence type="ECO:0000313" key="2">
    <source>
        <dbReference type="Proteomes" id="UP000032431"/>
    </source>
</evidence>
<accession>A0A078KHY9</accession>
<dbReference type="NCBIfam" id="NF046065">
    <property type="entry name" value="MtxRegRemB"/>
    <property type="match status" value="1"/>
</dbReference>
<dbReference type="STRING" id="29343.CCDG5_0005"/>
<sequence>MYLHIGNDVIVRFEDIIGIFDIETASTSKLAKEYLKPSPNKEIISVSDELPKSFIVCRKRLKRNKYDKNTIVYISQISSSTLKKRLETASSSDLLSKELLI</sequence>
<evidence type="ECO:0000313" key="1">
    <source>
        <dbReference type="EMBL" id="CDZ23156.1"/>
    </source>
</evidence>
<organism evidence="1 2">
    <name type="scientific">[Clostridium] cellulosi</name>
    <dbReference type="NCBI Taxonomy" id="29343"/>
    <lineage>
        <taxon>Bacteria</taxon>
        <taxon>Bacillati</taxon>
        <taxon>Bacillota</taxon>
        <taxon>Clostridia</taxon>
        <taxon>Eubacteriales</taxon>
        <taxon>Oscillospiraceae</taxon>
        <taxon>Oscillospiraceae incertae sedis</taxon>
    </lineage>
</organism>
<dbReference type="EMBL" id="LM995447">
    <property type="protein sequence ID" value="CDZ23156.1"/>
    <property type="molecule type" value="Genomic_DNA"/>
</dbReference>
<dbReference type="HOGENOM" id="CLU_173118_0_0_9"/>
<dbReference type="Proteomes" id="UP000032431">
    <property type="component" value="Chromosome I"/>
</dbReference>
<keyword evidence="2" id="KW-1185">Reference proteome</keyword>
<dbReference type="KEGG" id="ccel:CCDG5_0005"/>
<reference evidence="2" key="1">
    <citation type="submission" date="2014-07" db="EMBL/GenBank/DDBJ databases">
        <authorList>
            <person name="Wibberg D."/>
        </authorList>
    </citation>
    <scope>NUCLEOTIDE SEQUENCE [LARGE SCALE GENOMIC DNA]</scope>
    <source>
        <strain evidence="2">DG5</strain>
    </source>
</reference>
<evidence type="ECO:0008006" key="3">
    <source>
        <dbReference type="Google" id="ProtNLM"/>
    </source>
</evidence>
<dbReference type="PATRIC" id="fig|29343.3.peg.5"/>
<gene>
    <name evidence="1" type="ORF">CCDG5_0005</name>
</gene>
<dbReference type="OrthoDB" id="9811390at2"/>
<name>A0A078KHY9_9FIRM</name>
<dbReference type="AlphaFoldDB" id="A0A078KHY9"/>
<protein>
    <recommendedName>
        <fullName evidence="3">DUF370 domain-containing protein</fullName>
    </recommendedName>
</protein>
<proteinExistence type="predicted"/>